<evidence type="ECO:0000313" key="3">
    <source>
        <dbReference type="EMBL" id="ARO13577.1"/>
    </source>
</evidence>
<dbReference type="AlphaFoldDB" id="A0A1W6NX41"/>
<organism evidence="3 4">
    <name type="scientific">Ketogulonicigenium robustum</name>
    <dbReference type="NCBI Taxonomy" id="92947"/>
    <lineage>
        <taxon>Bacteria</taxon>
        <taxon>Pseudomonadati</taxon>
        <taxon>Pseudomonadota</taxon>
        <taxon>Alphaproteobacteria</taxon>
        <taxon>Rhodobacterales</taxon>
        <taxon>Roseobacteraceae</taxon>
        <taxon>Ketogulonicigenium</taxon>
    </lineage>
</organism>
<accession>A0A1W6NX41</accession>
<dbReference type="InterPro" id="IPR006076">
    <property type="entry name" value="FAD-dep_OxRdtase"/>
</dbReference>
<dbReference type="PANTHER" id="PTHR13847">
    <property type="entry name" value="SARCOSINE DEHYDROGENASE-RELATED"/>
    <property type="match status" value="1"/>
</dbReference>
<dbReference type="GO" id="GO:0005737">
    <property type="term" value="C:cytoplasm"/>
    <property type="evidence" value="ECO:0007669"/>
    <property type="project" value="TreeGrafter"/>
</dbReference>
<keyword evidence="4" id="KW-1185">Reference proteome</keyword>
<dbReference type="EMBL" id="CP019937">
    <property type="protein sequence ID" value="ARO13577.1"/>
    <property type="molecule type" value="Genomic_DNA"/>
</dbReference>
<dbReference type="Pfam" id="PF01266">
    <property type="entry name" value="DAO"/>
    <property type="match status" value="1"/>
</dbReference>
<protein>
    <submittedName>
        <fullName evidence="3">Oxidoreductase, FAD-binding protein</fullName>
    </submittedName>
</protein>
<dbReference type="Gene3D" id="3.50.50.60">
    <property type="entry name" value="FAD/NAD(P)-binding domain"/>
    <property type="match status" value="2"/>
</dbReference>
<evidence type="ECO:0000259" key="2">
    <source>
        <dbReference type="Pfam" id="PF01266"/>
    </source>
</evidence>
<dbReference type="Proteomes" id="UP000242447">
    <property type="component" value="Chromosome"/>
</dbReference>
<name>A0A1W6NX41_9RHOB</name>
<reference evidence="3 4" key="1">
    <citation type="submission" date="2017-02" db="EMBL/GenBank/DDBJ databases">
        <title>Ketogulonicigenium robustum SPU B003 Genome sequencing and assembly.</title>
        <authorList>
            <person name="Li Y."/>
            <person name="Liu L."/>
            <person name="Wang C."/>
            <person name="Zhang M."/>
            <person name="Zhang T."/>
            <person name="Zhang Y."/>
        </authorList>
    </citation>
    <scope>NUCLEOTIDE SEQUENCE [LARGE SCALE GENOMIC DNA]</scope>
    <source>
        <strain evidence="3 4">SPU_B003</strain>
    </source>
</reference>
<dbReference type="STRING" id="92947.BVG79_00217"/>
<dbReference type="GO" id="GO:0016491">
    <property type="term" value="F:oxidoreductase activity"/>
    <property type="evidence" value="ECO:0007669"/>
    <property type="project" value="UniProtKB-KW"/>
</dbReference>
<sequence length="341" mass="34853">MASYDVTVMGAGVFGLSCAWAMVQRGAKVQVIDPFGVGAGASGGVVGALAPHVPDQWNPKKQFQLDALLMAERYWAEVAVVGGLDSGYARLGRIQPLADAHAVDLARARVAGAEQLWGDAAIWRVEALAGGPWGVTSPTGLAVFDSLTARIAPLRAVHALAAAIVAKGGVIAADGVATGAVVWATGYAGLQDLTLAMGRSAGGGVKGQAAVFALDLRDQPQLFTDALHVVPHADGTTAIGSTSENAWDDDTATDDQLDALIAKARALVPVLADAQVTSRWAGVRPKARSRAPLLAAHPLQPGVFVANGGFKIGFGVAPMVGKVMADLVLEGVDNIPAGFGF</sequence>
<dbReference type="KEGG" id="kro:BVG79_00217"/>
<dbReference type="SUPFAM" id="SSF54373">
    <property type="entry name" value="FAD-linked reductases, C-terminal domain"/>
    <property type="match status" value="1"/>
</dbReference>
<dbReference type="RefSeq" id="WP_085785276.1">
    <property type="nucleotide sequence ID" value="NZ_CP019937.1"/>
</dbReference>
<proteinExistence type="predicted"/>
<evidence type="ECO:0000256" key="1">
    <source>
        <dbReference type="ARBA" id="ARBA00023002"/>
    </source>
</evidence>
<dbReference type="InterPro" id="IPR036188">
    <property type="entry name" value="FAD/NAD-bd_sf"/>
</dbReference>
<keyword evidence="1" id="KW-0560">Oxidoreductase</keyword>
<gene>
    <name evidence="3" type="ORF">BVG79_00217</name>
</gene>
<evidence type="ECO:0000313" key="4">
    <source>
        <dbReference type="Proteomes" id="UP000242447"/>
    </source>
</evidence>
<dbReference type="PANTHER" id="PTHR13847:SF289">
    <property type="entry name" value="GLYCINE OXIDASE"/>
    <property type="match status" value="1"/>
</dbReference>
<dbReference type="OrthoDB" id="7818064at2"/>
<dbReference type="Gene3D" id="3.30.9.10">
    <property type="entry name" value="D-Amino Acid Oxidase, subunit A, domain 2"/>
    <property type="match status" value="2"/>
</dbReference>
<dbReference type="SUPFAM" id="SSF51971">
    <property type="entry name" value="Nucleotide-binding domain"/>
    <property type="match status" value="1"/>
</dbReference>
<feature type="domain" description="FAD dependent oxidoreductase" evidence="2">
    <location>
        <begin position="5"/>
        <end position="327"/>
    </location>
</feature>